<dbReference type="CDD" id="cd06223">
    <property type="entry name" value="PRTases_typeI"/>
    <property type="match status" value="1"/>
</dbReference>
<feature type="region of interest" description="NMP" evidence="7">
    <location>
        <begin position="210"/>
        <end position="239"/>
    </location>
</feature>
<name>A0A1H2Q9U6_9FLAO</name>
<dbReference type="InterPro" id="IPR000850">
    <property type="entry name" value="Adenylat/UMP-CMP_kin"/>
</dbReference>
<comment type="similarity">
    <text evidence="7">Belongs to the adenylate kinase family.</text>
</comment>
<proteinExistence type="inferred from homology"/>
<evidence type="ECO:0000256" key="7">
    <source>
        <dbReference type="HAMAP-Rule" id="MF_00235"/>
    </source>
</evidence>
<keyword evidence="6" id="KW-0460">Magnesium</keyword>
<comment type="domain">
    <text evidence="7">Consists of three domains, a large central CORE domain and two small peripheral domains, NMPbind and LID, which undergo movements during catalysis. The LID domain closes over the site of phosphoryl transfer upon ATP binding. Assembling and dissambling the active center during each catalytic cycle provides an effective means to prevent ATP hydrolysis.</text>
</comment>
<feature type="binding site" evidence="7">
    <location>
        <position position="325"/>
    </location>
    <ligand>
        <name>AMP</name>
        <dbReference type="ChEBI" id="CHEBI:456215"/>
    </ligand>
</feature>
<dbReference type="Gene3D" id="3.40.50.300">
    <property type="entry name" value="P-loop containing nucleotide triphosphate hydrolases"/>
    <property type="match status" value="1"/>
</dbReference>
<comment type="caution">
    <text evidence="9">The sequence shown here is derived from an EMBL/GenBank/DDBJ whole genome shotgun (WGS) entry which is preliminary data.</text>
</comment>
<dbReference type="OrthoDB" id="9805030at2"/>
<dbReference type="UniPathway" id="UPA00588">
    <property type="reaction ID" value="UER00649"/>
</dbReference>
<protein>
    <recommendedName>
        <fullName evidence="7">Adenylate kinase</fullName>
        <shortName evidence="7">AK</shortName>
        <ecNumber evidence="7">2.7.4.3</ecNumber>
    </recommendedName>
    <alternativeName>
        <fullName evidence="7">ATP-AMP transphosphorylase</fullName>
    </alternativeName>
    <alternativeName>
        <fullName evidence="7">ATP:AMP phosphotransferase</fullName>
    </alternativeName>
    <alternativeName>
        <fullName evidence="7">Adenylate monophosphate kinase</fullName>
    </alternativeName>
</protein>
<reference evidence="9 10" key="1">
    <citation type="submission" date="2016-10" db="EMBL/GenBank/DDBJ databases">
        <authorList>
            <person name="Varghese N."/>
            <person name="Submissions S."/>
        </authorList>
    </citation>
    <scope>NUCLEOTIDE SEQUENCE [LARGE SCALE GENOMIC DNA]</scope>
    <source>
        <strain evidence="9 10">DSM 11449</strain>
    </source>
</reference>
<dbReference type="Pfam" id="PF00406">
    <property type="entry name" value="ADK"/>
    <property type="match status" value="1"/>
</dbReference>
<dbReference type="InterPro" id="IPR000836">
    <property type="entry name" value="PRTase_dom"/>
</dbReference>
<dbReference type="InterPro" id="IPR005904">
    <property type="entry name" value="Hxn_phspho_trans"/>
</dbReference>
<comment type="catalytic activity">
    <reaction evidence="7">
        <text>AMP + ATP = 2 ADP</text>
        <dbReference type="Rhea" id="RHEA:12973"/>
        <dbReference type="ChEBI" id="CHEBI:30616"/>
        <dbReference type="ChEBI" id="CHEBI:456215"/>
        <dbReference type="ChEBI" id="CHEBI:456216"/>
        <dbReference type="EC" id="2.7.4.3"/>
    </reaction>
</comment>
<dbReference type="InterPro" id="IPR033690">
    <property type="entry name" value="Adenylat_kinase_CS"/>
</dbReference>
<comment type="subunit">
    <text evidence="7">Monomer.</text>
</comment>
<comment type="subcellular location">
    <subcellularLocation>
        <location evidence="7">Cytoplasm</location>
    </subcellularLocation>
</comment>
<keyword evidence="7" id="KW-0963">Cytoplasm</keyword>
<keyword evidence="10" id="KW-1185">Reference proteome</keyword>
<evidence type="ECO:0000256" key="1">
    <source>
        <dbReference type="ARBA" id="ARBA00022679"/>
    </source>
</evidence>
<dbReference type="GO" id="GO:0046872">
    <property type="term" value="F:metal ion binding"/>
    <property type="evidence" value="ECO:0007669"/>
    <property type="project" value="UniProtKB-KW"/>
</dbReference>
<feature type="binding site" evidence="7">
    <location>
        <position position="216"/>
    </location>
    <ligand>
        <name>AMP</name>
        <dbReference type="ChEBI" id="CHEBI:456215"/>
    </ligand>
</feature>
<dbReference type="EMBL" id="FNND01000001">
    <property type="protein sequence ID" value="SDW03902.1"/>
    <property type="molecule type" value="Genomic_DNA"/>
</dbReference>
<dbReference type="CDD" id="cd01428">
    <property type="entry name" value="ADK"/>
    <property type="match status" value="1"/>
</dbReference>
<keyword evidence="2" id="KW-0479">Metal-binding</keyword>
<feature type="binding site" evidence="7">
    <location>
        <begin position="237"/>
        <end position="239"/>
    </location>
    <ligand>
        <name>AMP</name>
        <dbReference type="ChEBI" id="CHEBI:456215"/>
    </ligand>
</feature>
<feature type="binding site" evidence="7">
    <location>
        <position position="313"/>
    </location>
    <ligand>
        <name>AMP</name>
        <dbReference type="ChEBI" id="CHEBI:456215"/>
    </ligand>
</feature>
<comment type="pathway">
    <text evidence="7">Purine metabolism; AMP biosynthesis via salvage pathway; AMP from ADP: step 1/1.</text>
</comment>
<dbReference type="SUPFAM" id="SSF52540">
    <property type="entry name" value="P-loop containing nucleoside triphosphate hydrolases"/>
    <property type="match status" value="1"/>
</dbReference>
<evidence type="ECO:0000256" key="4">
    <source>
        <dbReference type="ARBA" id="ARBA00022741"/>
    </source>
</evidence>
<feature type="binding site" evidence="7">
    <location>
        <position position="307"/>
    </location>
    <ligand>
        <name>ATP</name>
        <dbReference type="ChEBI" id="CHEBI:30616"/>
    </ligand>
</feature>
<comment type="function">
    <text evidence="7">Catalyzes the reversible transfer of the terminal phosphate group between ATP and AMP. Plays an important role in cellular energy homeostasis and in adenine nucleotide metabolism.</text>
</comment>
<dbReference type="Gene3D" id="3.40.50.2020">
    <property type="match status" value="1"/>
</dbReference>
<feature type="binding site" evidence="7">
    <location>
        <position position="353"/>
    </location>
    <ligand>
        <name>ATP</name>
        <dbReference type="ChEBI" id="CHEBI:30616"/>
    </ligand>
</feature>
<keyword evidence="5 7" id="KW-0418">Kinase</keyword>
<dbReference type="PROSITE" id="PS00113">
    <property type="entry name" value="ADENYLATE_KINASE"/>
    <property type="match status" value="1"/>
</dbReference>
<dbReference type="GO" id="GO:0005737">
    <property type="term" value="C:cytoplasm"/>
    <property type="evidence" value="ECO:0007669"/>
    <property type="project" value="UniProtKB-SubCell"/>
</dbReference>
<keyword evidence="1 7" id="KW-0808">Transferase</keyword>
<dbReference type="NCBIfam" id="NF001381">
    <property type="entry name" value="PRK00279.1-3"/>
    <property type="match status" value="1"/>
</dbReference>
<dbReference type="NCBIfam" id="NF011104">
    <property type="entry name" value="PRK14531.1"/>
    <property type="match status" value="1"/>
</dbReference>
<feature type="binding site" evidence="7">
    <location>
        <position position="211"/>
    </location>
    <ligand>
        <name>AMP</name>
        <dbReference type="ChEBI" id="CHEBI:456215"/>
    </ligand>
</feature>
<dbReference type="NCBIfam" id="TIGR01203">
    <property type="entry name" value="HGPRTase"/>
    <property type="match status" value="1"/>
</dbReference>
<gene>
    <name evidence="7" type="primary">adk</name>
    <name evidence="9" type="ORF">SAMN05444420_10190</name>
</gene>
<dbReference type="HAMAP" id="MF_00235">
    <property type="entry name" value="Adenylate_kinase_Adk"/>
    <property type="match status" value="1"/>
</dbReference>
<dbReference type="GO" id="GO:0006166">
    <property type="term" value="P:purine ribonucleoside salvage"/>
    <property type="evidence" value="ECO:0007669"/>
    <property type="project" value="InterPro"/>
</dbReference>
<keyword evidence="7" id="KW-0067">ATP-binding</keyword>
<feature type="binding site" evidence="7">
    <location>
        <begin position="265"/>
        <end position="268"/>
    </location>
    <ligand>
        <name>AMP</name>
        <dbReference type="ChEBI" id="CHEBI:456215"/>
    </ligand>
</feature>
<feature type="domain" description="Phosphoribosyltransferase" evidence="8">
    <location>
        <begin position="17"/>
        <end position="162"/>
    </location>
</feature>
<dbReference type="NCBIfam" id="NF011100">
    <property type="entry name" value="PRK14527.1"/>
    <property type="match status" value="1"/>
</dbReference>
<evidence type="ECO:0000256" key="6">
    <source>
        <dbReference type="ARBA" id="ARBA00022842"/>
    </source>
</evidence>
<feature type="binding site" evidence="7">
    <location>
        <position position="272"/>
    </location>
    <ligand>
        <name>AMP</name>
        <dbReference type="ChEBI" id="CHEBI:456215"/>
    </ligand>
</feature>
<organism evidence="9 10">
    <name type="scientific">Capnocytophaga granulosa</name>
    <dbReference type="NCBI Taxonomy" id="45242"/>
    <lineage>
        <taxon>Bacteria</taxon>
        <taxon>Pseudomonadati</taxon>
        <taxon>Bacteroidota</taxon>
        <taxon>Flavobacteriia</taxon>
        <taxon>Flavobacteriales</taxon>
        <taxon>Flavobacteriaceae</taxon>
        <taxon>Capnocytophaga</taxon>
    </lineage>
</organism>
<sequence length="369" mass="41747">MLIKILDKEFRPYISSERLAQEIKRLAQEVEQQMQGKRPLFISILNGSFMFASDFVRAYQGECEIAFVRFSSYEGMQSTHKVKQLLGLPKDIAGRDVVVIEDIVDTGNTLEEIYNLFADKQVASLRIMTLFFKPEAYKKNLPIHHIGFSIPNRFIVGYGLDYDELGRNLPEIYQLNIENMKNLVLFGKPGAGKGTQAAFLKEKYGLVHISTGDLFRHHLKNGTELGVLAQSYMDKGALVPDEVTIQMLQEEIEKNPNAAGFIFDGFPRTIAQAEALDAFLASKQMNISATLALDADDEELIKRLVERGKVSGRSDDQDEGKIRNRFVEYNQKTAPLIDFYKKQGKYHPINGIGSIEEITQRLSKVIDVL</sequence>
<dbReference type="GO" id="GO:0004017">
    <property type="term" value="F:AMP kinase activity"/>
    <property type="evidence" value="ECO:0007669"/>
    <property type="project" value="UniProtKB-UniRule"/>
</dbReference>
<evidence type="ECO:0000256" key="2">
    <source>
        <dbReference type="ARBA" id="ARBA00022723"/>
    </source>
</evidence>
<evidence type="ECO:0000256" key="5">
    <source>
        <dbReference type="ARBA" id="ARBA00022777"/>
    </source>
</evidence>
<dbReference type="AlphaFoldDB" id="A0A1H2Q9U6"/>
<dbReference type="RefSeq" id="WP_016419410.1">
    <property type="nucleotide sequence ID" value="NZ_CAJPRD010000005.1"/>
</dbReference>
<dbReference type="GO" id="GO:0004422">
    <property type="term" value="F:hypoxanthine phosphoribosyltransferase activity"/>
    <property type="evidence" value="ECO:0007669"/>
    <property type="project" value="InterPro"/>
</dbReference>
<evidence type="ECO:0000256" key="3">
    <source>
        <dbReference type="ARBA" id="ARBA00022727"/>
    </source>
</evidence>
<dbReference type="InterPro" id="IPR027417">
    <property type="entry name" value="P-loop_NTPase"/>
</dbReference>
<dbReference type="NCBIfam" id="NF011105">
    <property type="entry name" value="PRK14532.1"/>
    <property type="match status" value="1"/>
</dbReference>
<keyword evidence="4 7" id="KW-0547">Nucleotide-binding</keyword>
<evidence type="ECO:0000313" key="10">
    <source>
        <dbReference type="Proteomes" id="UP000182771"/>
    </source>
</evidence>
<dbReference type="InterPro" id="IPR029057">
    <property type="entry name" value="PRTase-like"/>
</dbReference>
<dbReference type="GO" id="GO:0044209">
    <property type="term" value="P:AMP salvage"/>
    <property type="evidence" value="ECO:0007669"/>
    <property type="project" value="UniProtKB-UniRule"/>
</dbReference>
<feature type="binding site" evidence="7">
    <location>
        <begin position="190"/>
        <end position="195"/>
    </location>
    <ligand>
        <name>ATP</name>
        <dbReference type="ChEBI" id="CHEBI:30616"/>
    </ligand>
</feature>
<accession>A0A1H2Q9U6</accession>
<dbReference type="SUPFAM" id="SSF53271">
    <property type="entry name" value="PRTase-like"/>
    <property type="match status" value="1"/>
</dbReference>
<evidence type="ECO:0000313" key="9">
    <source>
        <dbReference type="EMBL" id="SDW03902.1"/>
    </source>
</evidence>
<dbReference type="Proteomes" id="UP000182771">
    <property type="component" value="Unassembled WGS sequence"/>
</dbReference>
<dbReference type="PANTHER" id="PTHR23359">
    <property type="entry name" value="NUCLEOTIDE KINASE"/>
    <property type="match status" value="1"/>
</dbReference>
<dbReference type="GO" id="GO:0005524">
    <property type="term" value="F:ATP binding"/>
    <property type="evidence" value="ECO:0007669"/>
    <property type="project" value="UniProtKB-UniRule"/>
</dbReference>
<dbReference type="Pfam" id="PF00156">
    <property type="entry name" value="Pribosyltran"/>
    <property type="match status" value="1"/>
</dbReference>
<evidence type="ECO:0000259" key="8">
    <source>
        <dbReference type="Pfam" id="PF00156"/>
    </source>
</evidence>
<dbReference type="EC" id="2.7.4.3" evidence="7"/>
<dbReference type="NCBIfam" id="NF011101">
    <property type="entry name" value="PRK14528.1"/>
    <property type="match status" value="1"/>
</dbReference>
<dbReference type="GeneID" id="85018034"/>
<comment type="caution">
    <text evidence="7">Lacks conserved residue(s) required for the propagation of feature annotation.</text>
</comment>
<dbReference type="PRINTS" id="PR00094">
    <property type="entry name" value="ADENYLTKNASE"/>
</dbReference>
<keyword evidence="3 7" id="KW-0545">Nucleotide biosynthesis</keyword>